<accession>A0A1W9ZHC6</accession>
<name>A0A1W9ZHC6_MYCAI</name>
<evidence type="ECO:0000313" key="1">
    <source>
        <dbReference type="EMBL" id="ORA14858.1"/>
    </source>
</evidence>
<dbReference type="EMBL" id="MVHG01000027">
    <property type="protein sequence ID" value="ORA14858.1"/>
    <property type="molecule type" value="Genomic_DNA"/>
</dbReference>
<dbReference type="OrthoDB" id="4480369at2"/>
<dbReference type="Gene3D" id="3.40.1360.10">
    <property type="match status" value="1"/>
</dbReference>
<dbReference type="GO" id="GO:0003677">
    <property type="term" value="F:DNA binding"/>
    <property type="evidence" value="ECO:0007669"/>
    <property type="project" value="InterPro"/>
</dbReference>
<keyword evidence="2" id="KW-1185">Reference proteome</keyword>
<comment type="caution">
    <text evidence="1">The sequence shown here is derived from an EMBL/GenBank/DDBJ whole genome shotgun (WGS) entry which is preliminary data.</text>
</comment>
<sequence>MASTYQTPRPGTALDHMRDALQAAGHSIRPRGGEAFMASCPLHTDHSPSLSVGCRKNTRAGRGGAVLLHCFSCQAPAADIAGALGLRLADLFDNPAPATGQGWTRAAQPKAARRVPGLGPLPARITAPREHAEHQWRRVRVYTYLTPSGEPVQQVIREECACTGQPHKQFRQRYRDAHQWVYRKPDGFTPMLYRPNAIQSAAKTGAWVWVTEGEKDADTLTSLGRLATTNAQGAANFPAALVDAFTGLNVAIVADRDLAGYQRAINLHERLHASAAQVVLLIPATEVDKADVTDHVNAGLWDRSDPFGGFATITPAELHALAAAAKARWAADRFDTALREARAHHDRRGLVPGSARNAARWLAEAADQLRAVQHTQQELQRHSNQQRSPVVRAAAHAVEGILERLTVDYRQNTRRSPVQPATAARLKESA</sequence>
<dbReference type="InterPro" id="IPR036977">
    <property type="entry name" value="DNA_primase_Znf_CHC2"/>
</dbReference>
<organism evidence="1 2">
    <name type="scientific">Mycobacterium arosiense ATCC BAA-1401 = DSM 45069</name>
    <dbReference type="NCBI Taxonomy" id="1265311"/>
    <lineage>
        <taxon>Bacteria</taxon>
        <taxon>Bacillati</taxon>
        <taxon>Actinomycetota</taxon>
        <taxon>Actinomycetes</taxon>
        <taxon>Mycobacteriales</taxon>
        <taxon>Mycobacteriaceae</taxon>
        <taxon>Mycobacterium</taxon>
        <taxon>Mycobacterium avium complex (MAC)</taxon>
    </lineage>
</organism>
<reference evidence="1 2" key="1">
    <citation type="submission" date="2016-12" db="EMBL/GenBank/DDBJ databases">
        <title>The new phylogeny of genus Mycobacterium.</title>
        <authorList>
            <person name="Tortoli E."/>
            <person name="Trovato A."/>
            <person name="Cirillo D.M."/>
        </authorList>
    </citation>
    <scope>NUCLEOTIDE SEQUENCE [LARGE SCALE GENOMIC DNA]</scope>
    <source>
        <strain evidence="1 2">DSM 45069</strain>
    </source>
</reference>
<dbReference type="RefSeq" id="WP_083064878.1">
    <property type="nucleotide sequence ID" value="NZ_MVHG01000027.1"/>
</dbReference>
<dbReference type="GO" id="GO:0008270">
    <property type="term" value="F:zinc ion binding"/>
    <property type="evidence" value="ECO:0007669"/>
    <property type="project" value="InterPro"/>
</dbReference>
<dbReference type="AlphaFoldDB" id="A0A1W9ZHC6"/>
<dbReference type="Gene3D" id="3.90.580.10">
    <property type="entry name" value="Zinc finger, CHC2-type domain"/>
    <property type="match status" value="1"/>
</dbReference>
<proteinExistence type="predicted"/>
<evidence type="ECO:0000313" key="2">
    <source>
        <dbReference type="Proteomes" id="UP000192707"/>
    </source>
</evidence>
<dbReference type="Proteomes" id="UP000192707">
    <property type="component" value="Unassembled WGS sequence"/>
</dbReference>
<dbReference type="CDD" id="cd01029">
    <property type="entry name" value="TOPRIM_primases"/>
    <property type="match status" value="1"/>
</dbReference>
<protein>
    <submittedName>
        <fullName evidence="1">Uncharacterized protein</fullName>
    </submittedName>
</protein>
<dbReference type="GO" id="GO:0006260">
    <property type="term" value="P:DNA replication"/>
    <property type="evidence" value="ECO:0007669"/>
    <property type="project" value="InterPro"/>
</dbReference>
<dbReference type="InterPro" id="IPR034154">
    <property type="entry name" value="TOPRIM_DnaG/twinkle"/>
</dbReference>
<gene>
    <name evidence="1" type="ORF">BST14_13285</name>
</gene>